<feature type="region of interest" description="Disordered" evidence="1">
    <location>
        <begin position="434"/>
        <end position="463"/>
    </location>
</feature>
<proteinExistence type="predicted"/>
<evidence type="ECO:0000313" key="3">
    <source>
        <dbReference type="EMBL" id="KAF6742440.1"/>
    </source>
</evidence>
<dbReference type="EMBL" id="JACGCI010000183">
    <property type="protein sequence ID" value="KAF6742440.1"/>
    <property type="molecule type" value="Genomic_DNA"/>
</dbReference>
<keyword evidence="5" id="KW-1185">Reference proteome</keyword>
<organism evidence="3 5">
    <name type="scientific">Ephemerocybe angulata</name>
    <dbReference type="NCBI Taxonomy" id="980116"/>
    <lineage>
        <taxon>Eukaryota</taxon>
        <taxon>Fungi</taxon>
        <taxon>Dikarya</taxon>
        <taxon>Basidiomycota</taxon>
        <taxon>Agaricomycotina</taxon>
        <taxon>Agaricomycetes</taxon>
        <taxon>Agaricomycetidae</taxon>
        <taxon>Agaricales</taxon>
        <taxon>Agaricineae</taxon>
        <taxon>Psathyrellaceae</taxon>
        <taxon>Ephemerocybe</taxon>
    </lineage>
</organism>
<feature type="region of interest" description="Disordered" evidence="1">
    <location>
        <begin position="271"/>
        <end position="304"/>
    </location>
</feature>
<evidence type="ECO:0000313" key="4">
    <source>
        <dbReference type="EMBL" id="KAF6747394.1"/>
    </source>
</evidence>
<dbReference type="EMBL" id="JACGCI010000081">
    <property type="protein sequence ID" value="KAF6747394.1"/>
    <property type="molecule type" value="Genomic_DNA"/>
</dbReference>
<evidence type="ECO:0000256" key="1">
    <source>
        <dbReference type="SAM" id="MobiDB-lite"/>
    </source>
</evidence>
<feature type="domain" description="CHAT" evidence="2">
    <location>
        <begin position="1263"/>
        <end position="1519"/>
    </location>
</feature>
<evidence type="ECO:0000313" key="5">
    <source>
        <dbReference type="Proteomes" id="UP000521943"/>
    </source>
</evidence>
<dbReference type="Pfam" id="PF12770">
    <property type="entry name" value="CHAT"/>
    <property type="match status" value="1"/>
</dbReference>
<gene>
    <name evidence="4" type="ORF">DFP72DRAFT_1016285</name>
    <name evidence="3" type="ORF">DFP72DRAFT_1022423</name>
</gene>
<comment type="caution">
    <text evidence="3">The sequence shown here is derived from an EMBL/GenBank/DDBJ whole genome shotgun (WGS) entry which is preliminary data.</text>
</comment>
<name>A0A8H6H8E2_9AGAR</name>
<protein>
    <submittedName>
        <fullName evidence="3">CHAT domain-containing protein</fullName>
    </submittedName>
</protein>
<reference evidence="3 5" key="1">
    <citation type="submission" date="2020-07" db="EMBL/GenBank/DDBJ databases">
        <title>Comparative genomics of pyrophilous fungi reveals a link between fire events and developmental genes.</title>
        <authorList>
            <consortium name="DOE Joint Genome Institute"/>
            <person name="Steindorff A.S."/>
            <person name="Carver A."/>
            <person name="Calhoun S."/>
            <person name="Stillman K."/>
            <person name="Liu H."/>
            <person name="Lipzen A."/>
            <person name="Pangilinan J."/>
            <person name="Labutti K."/>
            <person name="Bruns T.D."/>
            <person name="Grigoriev I.V."/>
        </authorList>
    </citation>
    <scope>NUCLEOTIDE SEQUENCE [LARGE SCALE GENOMIC DNA]</scope>
    <source>
        <strain evidence="3 5">CBS 144469</strain>
    </source>
</reference>
<dbReference type="InterPro" id="IPR011990">
    <property type="entry name" value="TPR-like_helical_dom_sf"/>
</dbReference>
<dbReference type="InterPro" id="IPR024983">
    <property type="entry name" value="CHAT_dom"/>
</dbReference>
<dbReference type="Gene3D" id="1.25.40.10">
    <property type="entry name" value="Tetratricopeptide repeat domain"/>
    <property type="match status" value="1"/>
</dbReference>
<dbReference type="OrthoDB" id="9991317at2759"/>
<accession>A0A8H6H8E2</accession>
<evidence type="ECO:0000259" key="2">
    <source>
        <dbReference type="Pfam" id="PF12770"/>
    </source>
</evidence>
<sequence length="1585" mass="174269">MESVQIHVAGLNPALDDIYGQYRTEVQGCRSLLDHASIEARISRLRKLLKKDATTERSERRFELLSLLLGRFTLFGWMDDVEESATLVGEVVKDIESRSEGLEHANPTVSPIGIPIGAAIIGGIIERYNDHLSAHPSIPARNSAYARYLLLTTQCMLVSSSSTTDQSSQSSSENPPNAIDLTASLNALEESVALFTPGDPFRFAALITIAVAHWLTALHGPTKTDSWLSLWEIKRGLWRYEEAAKEDNDGREMQETAAGMLDHAKEEIHIKADGGSGNAPKGEEGDDSDWEDESVSDDEADEDKGDNWTIRLGLDVIVDMLSLAAKANRPAPHPYRADTLALLVRALTVRAELDEGCSVYAHENAQDIDKAIEVGREALSLRPPPHSERRWILHDLGVALNDRFERAREMYDLELSIECFTELLGFEDGLAKEDAGVGDEEVEGSTGSDGDDKGDEDKDPVQDAKDDRSYILAFLTPLLWERFEMTGASDSLEEAIEYGTEAVLLREHPHPDRALSLNDLATCLLTRLEWASSTRRTSGSRLREIDEVVQMYEEVLGLLEDSAGGDVPQTWSDETNNSAASPTTGLANALLLKYQYTRDGRDLVTAIARAREGLAMRSESGRGRVHSLTTLGKALFSLSKEGNMGLIVEEGQPDDPLSEALELFHEALRLTRDTDRVGKALALENMAAIFEYRYDVYGDVEDVNKAVKAGIEALEMRGVGTRVEGEDGALDGVTIMAKLNIANARFTTNLANALMSRYGLLAANKGDLASAIGLYEAAVGPWWEDEVDGGEVTGDWYAMCLSNLAGALLERARRGDQNGDAGAQDSEKSVKLYRRSLALRPGTHAERASALVNLSSALLERCSISLRGGEGRSTTVVQTVQEVIHMLSEDAVNLAPSPHPLRVRIYHQLAQAYELKYTICHEVGDLDQSFIFVREAATYNIELAFGGRSAHHRLISCQLWARKARLYERMKTEGMSAYRTAMKLLPPLASVEMGLSARRRVLSHVEGLPAAAARMAIEVGEVDEAVAFLTTMSSTFWEQEFQIRDGSGIVGGEEDLKRLKAIDEELAGRFESVSKELKVQNWKVIQSAELSTSVYVNPEAEETSMLGASRRCHIIANERELLLHKIRSLEGFGAFLLPPSIDKLKRAARKGPLVFLTGHDEYGCDALILTTSGVKHIPLVDLTFKACLNLIRAIYLLTTKQTMVFVDREGREGLGQASRSCAKEVGGKVGVDDHPGRTPGSWDDYLRGMRSAPLKGRPREFEEVLKALWVTTVKPVIQKLGLNKVEDSPSKQRIWWYPTGPFTLLPIHAAGVYSRSSSENEECVMDYAISSYCSTMHGLLHDCDDSIPSVSSHLPDSNSKVLAVIQQDIPDRPDLTLRHTVAELETIKKHVKNLEVHLGCDAPLSITTPEQVLKSMPAASIVHFGCHGKQDLRNPLNSYLLLSGGKLTMGDLIRGSPSNVKWLNGRSAYNRSGRLAYLSACETAKVDLKRLDQALHLTSSLAFAGFSSTIGTLWSIADEDGPIVADVVYGHLFKKREHLSNLGPESAGDGLDVTQSAYALHLAVSELRRLGRAFEKWVPFVHFGI</sequence>
<feature type="compositionally biased region" description="Acidic residues" evidence="1">
    <location>
        <begin position="284"/>
        <end position="304"/>
    </location>
</feature>
<dbReference type="Proteomes" id="UP000521943">
    <property type="component" value="Unassembled WGS sequence"/>
</dbReference>